<dbReference type="Gene3D" id="1.25.10.10">
    <property type="entry name" value="Leucine-rich Repeat Variant"/>
    <property type="match status" value="1"/>
</dbReference>
<accession>A0A699ZNY0</accession>
<dbReference type="GO" id="GO:0008540">
    <property type="term" value="C:proteasome regulatory particle, base subcomplex"/>
    <property type="evidence" value="ECO:0007669"/>
    <property type="project" value="TreeGrafter"/>
</dbReference>
<dbReference type="InterPro" id="IPR048570">
    <property type="entry name" value="PSMD1_RPN2_N"/>
</dbReference>
<keyword evidence="4" id="KW-1185">Reference proteome</keyword>
<dbReference type="PANTHER" id="PTHR10943">
    <property type="entry name" value="26S PROTEASOME NON-ATPASE REGULATORY SUBUNIT"/>
    <property type="match status" value="1"/>
</dbReference>
<dbReference type="AlphaFoldDB" id="A0A699ZNY0"/>
<keyword evidence="3" id="KW-0647">Proteasome</keyword>
<dbReference type="GO" id="GO:0043161">
    <property type="term" value="P:proteasome-mediated ubiquitin-dependent protein catabolic process"/>
    <property type="evidence" value="ECO:0007669"/>
    <property type="project" value="TreeGrafter"/>
</dbReference>
<reference evidence="3 4" key="1">
    <citation type="submission" date="2020-02" db="EMBL/GenBank/DDBJ databases">
        <title>Draft genome sequence of Haematococcus lacustris strain NIES-144.</title>
        <authorList>
            <person name="Morimoto D."/>
            <person name="Nakagawa S."/>
            <person name="Yoshida T."/>
            <person name="Sawayama S."/>
        </authorList>
    </citation>
    <scope>NUCLEOTIDE SEQUENCE [LARGE SCALE GENOMIC DNA]</scope>
    <source>
        <strain evidence="3 4">NIES-144</strain>
    </source>
</reference>
<proteinExistence type="predicted"/>
<evidence type="ECO:0000313" key="4">
    <source>
        <dbReference type="Proteomes" id="UP000485058"/>
    </source>
</evidence>
<dbReference type="EMBL" id="BLLF01001672">
    <property type="protein sequence ID" value="GFH20636.1"/>
    <property type="molecule type" value="Genomic_DNA"/>
</dbReference>
<evidence type="ECO:0000313" key="3">
    <source>
        <dbReference type="EMBL" id="GFH20636.1"/>
    </source>
</evidence>
<comment type="caution">
    <text evidence="3">The sequence shown here is derived from an EMBL/GenBank/DDBJ whole genome shotgun (WGS) entry which is preliminary data.</text>
</comment>
<gene>
    <name evidence="3" type="ORF">HaLaN_17788</name>
</gene>
<dbReference type="Pfam" id="PF21505">
    <property type="entry name" value="RPN2_N"/>
    <property type="match status" value="1"/>
</dbReference>
<dbReference type="InterPro" id="IPR011989">
    <property type="entry name" value="ARM-like"/>
</dbReference>
<organism evidence="3 4">
    <name type="scientific">Haematococcus lacustris</name>
    <name type="common">Green alga</name>
    <name type="synonym">Haematococcus pluvialis</name>
    <dbReference type="NCBI Taxonomy" id="44745"/>
    <lineage>
        <taxon>Eukaryota</taxon>
        <taxon>Viridiplantae</taxon>
        <taxon>Chlorophyta</taxon>
        <taxon>core chlorophytes</taxon>
        <taxon>Chlorophyceae</taxon>
        <taxon>CS clade</taxon>
        <taxon>Chlamydomonadales</taxon>
        <taxon>Haematococcaceae</taxon>
        <taxon>Haematococcus</taxon>
    </lineage>
</organism>
<sequence>MPAVTSAAGLLALLDERNDELKRYALNNLDKVVHEYWFQISGSIASVEALYEDDEFKDRELAALVASKVFYHLGELDDALTYALGAGSSFDVNEQSEYVQTLVARCLDKYFELRVQQVEQHEEVDIDSRLVAIVERMLDRCCEQGQVEQAVGLALEARRLDKVEEVVGRAADGVVAIRYALRACQDLVINRDFRQQDDQLLAVQVCFDLVENEMQPFLTKQRKQGQLQQQPWTQMPQRLRQLMLLQQPRLPAPPQTTDLSGSVLEEVEAGHASKLVKLRGILSGRTPVSLHLDFLHRHNHADLQILKNINSSVDPRNSVTHSATIMANALMHAGTTVDTFLRENLEWLKKATNWA</sequence>
<dbReference type="GO" id="GO:0034515">
    <property type="term" value="C:proteasome storage granule"/>
    <property type="evidence" value="ECO:0007669"/>
    <property type="project" value="TreeGrafter"/>
</dbReference>
<keyword evidence="1" id="KW-0677">Repeat</keyword>
<dbReference type="Proteomes" id="UP000485058">
    <property type="component" value="Unassembled WGS sequence"/>
</dbReference>
<name>A0A699ZNY0_HAELA</name>
<evidence type="ECO:0000259" key="2">
    <source>
        <dbReference type="Pfam" id="PF21505"/>
    </source>
</evidence>
<feature type="non-terminal residue" evidence="3">
    <location>
        <position position="1"/>
    </location>
</feature>
<evidence type="ECO:0000256" key="1">
    <source>
        <dbReference type="ARBA" id="ARBA00022737"/>
    </source>
</evidence>
<dbReference type="PANTHER" id="PTHR10943:SF2">
    <property type="entry name" value="26S PROTEASOME NON-ATPASE REGULATORY SUBUNIT 1"/>
    <property type="match status" value="1"/>
</dbReference>
<feature type="domain" description="26S proteasome non-ATPase regulatory subunit 1/RPN2 N-terminal" evidence="2">
    <location>
        <begin position="5"/>
        <end position="196"/>
    </location>
</feature>
<protein>
    <submittedName>
        <fullName evidence="3">26S proteasome non-ATPase regulatory subunit 1 homolog</fullName>
    </submittedName>
</protein>
<feature type="non-terminal residue" evidence="3">
    <location>
        <position position="355"/>
    </location>
</feature>
<dbReference type="GO" id="GO:0005634">
    <property type="term" value="C:nucleus"/>
    <property type="evidence" value="ECO:0007669"/>
    <property type="project" value="TreeGrafter"/>
</dbReference>